<feature type="region of interest" description="Disordered" evidence="16">
    <location>
        <begin position="321"/>
        <end position="358"/>
    </location>
</feature>
<keyword evidence="4" id="KW-0597">Phosphoprotein</keyword>
<feature type="region of interest" description="Disordered" evidence="16">
    <location>
        <begin position="135"/>
        <end position="180"/>
    </location>
</feature>
<dbReference type="SUPFAM" id="SSF53756">
    <property type="entry name" value="UDP-Glycosyltransferase/glycogen phosphorylase"/>
    <property type="match status" value="1"/>
</dbReference>
<dbReference type="Pfam" id="PF00343">
    <property type="entry name" value="Phosphorylase"/>
    <property type="match status" value="1"/>
</dbReference>
<dbReference type="EMBL" id="JAANIB010009726">
    <property type="protein sequence ID" value="KAG5321529.1"/>
    <property type="molecule type" value="Genomic_DNA"/>
</dbReference>
<keyword evidence="9 15" id="KW-0256">Endoplasmic reticulum</keyword>
<comment type="catalytic activity">
    <reaction evidence="14">
        <text>[(1-&gt;4)-alpha-D-glucosyl](n) + phosphate = [(1-&gt;4)-alpha-D-glucosyl](n-1) + alpha-D-glucose 1-phosphate</text>
        <dbReference type="Rhea" id="RHEA:41732"/>
        <dbReference type="Rhea" id="RHEA-COMP:9584"/>
        <dbReference type="Rhea" id="RHEA-COMP:9586"/>
        <dbReference type="ChEBI" id="CHEBI:15444"/>
        <dbReference type="ChEBI" id="CHEBI:43474"/>
        <dbReference type="ChEBI" id="CHEBI:58601"/>
        <dbReference type="EC" id="2.4.1.1"/>
    </reaction>
</comment>
<feature type="domain" description="Reticulon" evidence="17">
    <location>
        <begin position="391"/>
        <end position="562"/>
    </location>
</feature>
<feature type="transmembrane region" description="Helical" evidence="15">
    <location>
        <begin position="405"/>
        <end position="434"/>
    </location>
</feature>
<dbReference type="GO" id="GO:0030170">
    <property type="term" value="F:pyridoxal phosphate binding"/>
    <property type="evidence" value="ECO:0007669"/>
    <property type="project" value="InterPro"/>
</dbReference>
<evidence type="ECO:0000256" key="6">
    <source>
        <dbReference type="ARBA" id="ARBA00022676"/>
    </source>
</evidence>
<evidence type="ECO:0000256" key="16">
    <source>
        <dbReference type="SAM" id="MobiDB-lite"/>
    </source>
</evidence>
<reference evidence="18 19" key="1">
    <citation type="submission" date="2020-02" db="EMBL/GenBank/DDBJ databases">
        <title>Relaxed selection underlies rapid genomic changes in the transitions from sociality to social parasitism in ants.</title>
        <authorList>
            <person name="Bi X."/>
        </authorList>
    </citation>
    <scope>NUCLEOTIDE SEQUENCE [LARGE SCALE GENOMIC DNA]</scope>
    <source>
        <strain evidence="18">BGI-DK2014b</strain>
        <tissue evidence="18">Whole body</tissue>
    </source>
</reference>
<proteinExistence type="inferred from homology"/>
<comment type="caution">
    <text evidence="18">The sequence shown here is derived from an EMBL/GenBank/DDBJ whole genome shotgun (WGS) entry which is preliminary data.</text>
</comment>
<dbReference type="FunFam" id="3.40.50.2000:FF:000153">
    <property type="entry name" value="Alpha-1,4 glucan phosphorylase"/>
    <property type="match status" value="1"/>
</dbReference>
<evidence type="ECO:0000313" key="18">
    <source>
        <dbReference type="EMBL" id="KAG5321529.1"/>
    </source>
</evidence>
<dbReference type="NCBIfam" id="TIGR02093">
    <property type="entry name" value="P_ylase"/>
    <property type="match status" value="1"/>
</dbReference>
<evidence type="ECO:0000259" key="17">
    <source>
        <dbReference type="PROSITE" id="PS50845"/>
    </source>
</evidence>
<keyword evidence="6 14" id="KW-0328">Glycosyltransferase</keyword>
<keyword evidence="12 15" id="KW-0472">Membrane</keyword>
<evidence type="ECO:0000256" key="11">
    <source>
        <dbReference type="ARBA" id="ARBA00022989"/>
    </source>
</evidence>
<protein>
    <recommendedName>
        <fullName evidence="14 15">Multifunctional fusion protein</fullName>
    </recommendedName>
    <domain>
        <recommendedName>
            <fullName evidence="14">Alpha-1,4 glucan phosphorylase</fullName>
            <ecNumber evidence="14">2.4.1.1</ecNumber>
        </recommendedName>
    </domain>
    <domain>
        <recommendedName>
            <fullName evidence="15">Reticulon-like protein</fullName>
        </recommendedName>
    </domain>
</protein>
<evidence type="ECO:0000256" key="5">
    <source>
        <dbReference type="ARBA" id="ARBA00022600"/>
    </source>
</evidence>
<feature type="non-terminal residue" evidence="18">
    <location>
        <position position="1403"/>
    </location>
</feature>
<dbReference type="InterPro" id="IPR035090">
    <property type="entry name" value="Pyridoxal_P_attach_site"/>
</dbReference>
<dbReference type="GO" id="GO:0005980">
    <property type="term" value="P:glycogen catabolic process"/>
    <property type="evidence" value="ECO:0007669"/>
    <property type="project" value="TreeGrafter"/>
</dbReference>
<evidence type="ECO:0000256" key="9">
    <source>
        <dbReference type="ARBA" id="ARBA00022824"/>
    </source>
</evidence>
<feature type="compositionally biased region" description="Basic and acidic residues" evidence="16">
    <location>
        <begin position="335"/>
        <end position="358"/>
    </location>
</feature>
<evidence type="ECO:0000256" key="3">
    <source>
        <dbReference type="ARBA" id="ARBA00006047"/>
    </source>
</evidence>
<keyword evidence="5" id="KW-0321">Glycogen metabolism</keyword>
<comment type="similarity">
    <text evidence="3 14">Belongs to the glycogen phosphorylase family.</text>
</comment>
<feature type="compositionally biased region" description="Acidic residues" evidence="16">
    <location>
        <begin position="142"/>
        <end position="161"/>
    </location>
</feature>
<dbReference type="InterPro" id="IPR003388">
    <property type="entry name" value="Reticulon"/>
</dbReference>
<keyword evidence="7 14" id="KW-0808">Transferase</keyword>
<keyword evidence="8 15" id="KW-0812">Transmembrane</keyword>
<dbReference type="FunFam" id="3.40.50.2000:FF:000005">
    <property type="entry name" value="Alpha-1,4 glucan phosphorylase"/>
    <property type="match status" value="1"/>
</dbReference>
<evidence type="ECO:0000256" key="8">
    <source>
        <dbReference type="ARBA" id="ARBA00022692"/>
    </source>
</evidence>
<feature type="non-terminal residue" evidence="18">
    <location>
        <position position="1"/>
    </location>
</feature>
<evidence type="ECO:0000256" key="7">
    <source>
        <dbReference type="ARBA" id="ARBA00022679"/>
    </source>
</evidence>
<feature type="compositionally biased region" description="Low complexity" evidence="16">
    <location>
        <begin position="39"/>
        <end position="49"/>
    </location>
</feature>
<feature type="compositionally biased region" description="Basic and acidic residues" evidence="16">
    <location>
        <begin position="1"/>
        <end position="38"/>
    </location>
</feature>
<keyword evidence="13 14" id="KW-0119">Carbohydrate metabolism</keyword>
<dbReference type="Pfam" id="PF02453">
    <property type="entry name" value="Reticulon"/>
    <property type="match status" value="1"/>
</dbReference>
<gene>
    <name evidence="18" type="primary">Glyp</name>
    <name evidence="18" type="ORF">G6Z77_0003320</name>
</gene>
<keyword evidence="10 14" id="KW-0663">Pyridoxal phosphate</keyword>
<sequence length="1403" mass="160388">MDPRIQDDLNDVLLKRDHDSVDDFEHLGHDGSPDDRSEQQQQQQQQQHQQPPPQPIDTPRVDDLLHIGDSFHPLDSALPSALLDAEVKPVPATPPPSADFDKCAAMAQSSDPFQQPLDPVDPKLASMTFVETERIYHHQLHDDDDDDDDDDDNNDDNEQEEILLQPPLLSTSTSTTIQPDSDLLLSSSMKLVDSKVQPIEEREDTLFTGKQHERDITPLNSTNTDDFMQNIKSSMLPAPEKSPLIDFLGDDSELLKENKVKNITDDDSWNVMGKIDLKREQAKIFEPPTKPLPPLPREAQLLEKAHQDVYETSSDFLIAETTKPSSTLPQQTTDSKQESIKRREIPKPKETDHVSTRPISKKQEIEIAPKEIFRDMGLDAWFNPERLNPKVAALIYWRDPKKSGIVFGTILGVLLSLAYFSLISVLAYMSLLALSGTIIFRIYKTVLQAVQKTSDGHPFKDILDLDLTLPAEKVHEVADVAVAHANAAVSELRRLFLVEDFVDSLKFGVLLWCLTYVGSWFNGMTLIIIGVVALFTLPKVYETNQEQIDQNLALVQTKISEITTNDHEKRKQISVRGIVDVENVGNFKKTFNRHLHYTLVKDRNVATSRDYFFALAHSVKDNLVSRWIRTQQHYYEKDPKRVYYLSLEYYMGRSLQNTMINLGIQGACDEAMYQMGLDIEELEELEEDAGLGNGGLGRLAACFLDSMATLGLAAYGYGIRYEYGIFAQKIKNGEQIEEPDDWLRYGNPWEKARPEFMLPVNFYGHVIDTSEGKKWVNTQVIFAMPYDSPIPGYKNNVVNTLRLWSAKSPTEFNLKFFNDGDYIQAVIDRNLAENISRVLYPNDNFFEGKELRLKQEYFMVAATLQDIIRRYKASKFGSREHHRTDFKAFPDKVAIQLNDTHPSLAIPELMRILIDVERLSWEEAWDITTRTCAYTNHTVLPEALERWPTHMLESILPRHLQIIYEINHLHLQNVAAKWPGNMDRIRQMSLIEEEGEKRVNMAHLSIVGSHAINGVARIHSEILKDSVFRDFYELTPEKFQNKTNGITPRRWLLLCNPNLSDIIEEKIGSEWTVHLEQLEQLKKWAKDPVFQRNVVKVKQENKLRLAQILEKEYGVRVNPASIFDIQVKRIHEYKRQLLNCLHVITLYNRIKKDPSAHFVPRTVMIGGKAAPGYHLAKKIIKLICSVANVINNDPIVGDKLKLIFLENYRVTLAEKIIPAADLSEQISTAGTEASGTGNMKFMLNGALTIGTLDGANVEMAEEMGNENIFIFGMTVVEVEALQRKGYNAYDYYNKLPEAKQCIDQIQGGFFSPNNPDEFRDIADVLLKWDRFLLLADYESYINMQDHVSKVYQDENKWVEMAIHNIASSGKFSSDRTIAEYAREIWGVEPNWQKLPDPHDPRDI</sequence>
<feature type="compositionally biased region" description="Low complexity" evidence="16">
    <location>
        <begin position="162"/>
        <end position="180"/>
    </location>
</feature>
<dbReference type="CDD" id="cd04300">
    <property type="entry name" value="GT35_Glycogen_Phosphorylase"/>
    <property type="match status" value="1"/>
</dbReference>
<dbReference type="PANTHER" id="PTHR11468:SF13">
    <property type="entry name" value="GLYCOGEN PHOSPHORYLASE"/>
    <property type="match status" value="1"/>
</dbReference>
<comment type="function">
    <text evidence="14">Allosteric enzyme that catalyzes the rate-limiting step in glycogen catabolism, the phosphorolytic cleavage of glycogen to produce glucose-1-phosphate, and plays a central role in maintaining cellular and organismal glucose homeostasis.</text>
</comment>
<dbReference type="OrthoDB" id="9215500at2759"/>
<feature type="region of interest" description="Disordered" evidence="16">
    <location>
        <begin position="1"/>
        <end position="76"/>
    </location>
</feature>
<accession>A0A836EVW5</accession>
<dbReference type="GO" id="GO:0005789">
    <property type="term" value="C:endoplasmic reticulum membrane"/>
    <property type="evidence" value="ECO:0007669"/>
    <property type="project" value="UniProtKB-SubCell"/>
</dbReference>
<dbReference type="PROSITE" id="PS00102">
    <property type="entry name" value="PHOSPHORYLASE"/>
    <property type="match status" value="1"/>
</dbReference>
<dbReference type="InterPro" id="IPR011833">
    <property type="entry name" value="Glycg_phsphrylas"/>
</dbReference>
<evidence type="ECO:0000256" key="12">
    <source>
        <dbReference type="ARBA" id="ARBA00023136"/>
    </source>
</evidence>
<evidence type="ECO:0000313" key="19">
    <source>
        <dbReference type="Proteomes" id="UP000670152"/>
    </source>
</evidence>
<name>A0A836EVW5_9HYME</name>
<dbReference type="FunFam" id="3.40.50.2000:FF:000197">
    <property type="entry name" value="Alpha-1,4 glucan phosphorylase"/>
    <property type="match status" value="1"/>
</dbReference>
<evidence type="ECO:0000256" key="4">
    <source>
        <dbReference type="ARBA" id="ARBA00022553"/>
    </source>
</evidence>
<evidence type="ECO:0000256" key="13">
    <source>
        <dbReference type="ARBA" id="ARBA00023277"/>
    </source>
</evidence>
<dbReference type="EC" id="2.4.1.1" evidence="14"/>
<dbReference type="Gene3D" id="1.20.5.2480">
    <property type="match status" value="1"/>
</dbReference>
<comment type="subcellular location">
    <subcellularLocation>
        <location evidence="2 15">Endoplasmic reticulum membrane</location>
        <topology evidence="2 15">Multi-pass membrane protein</topology>
    </subcellularLocation>
</comment>
<dbReference type="InterPro" id="IPR000811">
    <property type="entry name" value="Glyco_trans_35"/>
</dbReference>
<dbReference type="Gene3D" id="3.40.50.2000">
    <property type="entry name" value="Glycogen Phosphorylase B"/>
    <property type="match status" value="2"/>
</dbReference>
<evidence type="ECO:0000256" key="10">
    <source>
        <dbReference type="ARBA" id="ARBA00022898"/>
    </source>
</evidence>
<keyword evidence="11 15" id="KW-1133">Transmembrane helix</keyword>
<evidence type="ECO:0000256" key="2">
    <source>
        <dbReference type="ARBA" id="ARBA00004477"/>
    </source>
</evidence>
<dbReference type="Proteomes" id="UP000670152">
    <property type="component" value="Unassembled WGS sequence"/>
</dbReference>
<feature type="transmembrane region" description="Helical" evidence="15">
    <location>
        <begin position="509"/>
        <end position="537"/>
    </location>
</feature>
<dbReference type="PROSITE" id="PS50845">
    <property type="entry name" value="RETICULON"/>
    <property type="match status" value="1"/>
</dbReference>
<evidence type="ECO:0000256" key="15">
    <source>
        <dbReference type="RuleBase" id="RU363132"/>
    </source>
</evidence>
<feature type="compositionally biased region" description="Polar residues" evidence="16">
    <location>
        <begin position="322"/>
        <end position="334"/>
    </location>
</feature>
<dbReference type="GO" id="GO:0008184">
    <property type="term" value="F:glycogen phosphorylase activity"/>
    <property type="evidence" value="ECO:0007669"/>
    <property type="project" value="InterPro"/>
</dbReference>
<comment type="cofactor">
    <cofactor evidence="1 14">
        <name>pyridoxal 5'-phosphate</name>
        <dbReference type="ChEBI" id="CHEBI:597326"/>
    </cofactor>
</comment>
<evidence type="ECO:0000256" key="14">
    <source>
        <dbReference type="RuleBase" id="RU000587"/>
    </source>
</evidence>
<organism evidence="18 19">
    <name type="scientific">Acromyrmex heyeri</name>
    <dbReference type="NCBI Taxonomy" id="230685"/>
    <lineage>
        <taxon>Eukaryota</taxon>
        <taxon>Metazoa</taxon>
        <taxon>Ecdysozoa</taxon>
        <taxon>Arthropoda</taxon>
        <taxon>Hexapoda</taxon>
        <taxon>Insecta</taxon>
        <taxon>Pterygota</taxon>
        <taxon>Neoptera</taxon>
        <taxon>Endopterygota</taxon>
        <taxon>Hymenoptera</taxon>
        <taxon>Apocrita</taxon>
        <taxon>Aculeata</taxon>
        <taxon>Formicoidea</taxon>
        <taxon>Formicidae</taxon>
        <taxon>Myrmicinae</taxon>
        <taxon>Acromyrmex</taxon>
    </lineage>
</organism>
<keyword evidence="19" id="KW-1185">Reference proteome</keyword>
<dbReference type="PANTHER" id="PTHR11468">
    <property type="entry name" value="GLYCOGEN PHOSPHORYLASE"/>
    <property type="match status" value="1"/>
</dbReference>
<evidence type="ECO:0000256" key="1">
    <source>
        <dbReference type="ARBA" id="ARBA00001933"/>
    </source>
</evidence>